<feature type="domain" description="DJ-1/PfpI" evidence="1">
    <location>
        <begin position="2"/>
        <end position="162"/>
    </location>
</feature>
<dbReference type="PANTHER" id="PTHR48094:SF12">
    <property type="entry name" value="PARKINSON DISEASE PROTEIN 7 HOMOLOG"/>
    <property type="match status" value="1"/>
</dbReference>
<evidence type="ECO:0000313" key="2">
    <source>
        <dbReference type="EMBL" id="QNO19109.1"/>
    </source>
</evidence>
<dbReference type="Proteomes" id="UP000516046">
    <property type="component" value="Chromosome"/>
</dbReference>
<dbReference type="KEGG" id="caml:H6X83_05735"/>
<dbReference type="NCBIfam" id="TIGR01383">
    <property type="entry name" value="not_thiJ"/>
    <property type="match status" value="1"/>
</dbReference>
<dbReference type="Pfam" id="PF01965">
    <property type="entry name" value="DJ-1_PfpI"/>
    <property type="match status" value="1"/>
</dbReference>
<accession>A0A7G9WK97</accession>
<dbReference type="InterPro" id="IPR006287">
    <property type="entry name" value="DJ-1"/>
</dbReference>
<dbReference type="InterPro" id="IPR002818">
    <property type="entry name" value="DJ-1/PfpI"/>
</dbReference>
<dbReference type="CDD" id="cd03135">
    <property type="entry name" value="GATase1_DJ-1"/>
    <property type="match status" value="1"/>
</dbReference>
<evidence type="ECO:0000259" key="1">
    <source>
        <dbReference type="Pfam" id="PF01965"/>
    </source>
</evidence>
<dbReference type="Gene3D" id="3.40.50.880">
    <property type="match status" value="1"/>
</dbReference>
<gene>
    <name evidence="2" type="ORF">H6X83_05735</name>
</gene>
<keyword evidence="3" id="KW-1185">Reference proteome</keyword>
<dbReference type="AlphaFoldDB" id="A0A7G9WK97"/>
<dbReference type="SUPFAM" id="SSF52317">
    <property type="entry name" value="Class I glutamine amidotransferase-like"/>
    <property type="match status" value="1"/>
</dbReference>
<dbReference type="RefSeq" id="WP_212508178.1">
    <property type="nucleotide sequence ID" value="NZ_CP060696.1"/>
</dbReference>
<dbReference type="InterPro" id="IPR029062">
    <property type="entry name" value="Class_I_gatase-like"/>
</dbReference>
<dbReference type="EMBL" id="CP060696">
    <property type="protein sequence ID" value="QNO19109.1"/>
    <property type="molecule type" value="Genomic_DNA"/>
</dbReference>
<sequence length="180" mass="19362">MIYVFLANGFEETEALAPVDMLRRAGLKVCMVGVNDDEITGAHGICVKPDIADWDFNPEMEPVDMVVLPGGMPGTKNLEAAQSVREAVDWAVEHDSYIAAICAAPSVLGHWGVLKGHEAICYPGYEPELGCKISSKPVVQSEKIITARGAGVAVEFGLALVKTLCGEQKSEEIRKSIQCM</sequence>
<proteinExistence type="predicted"/>
<dbReference type="GO" id="GO:0005737">
    <property type="term" value="C:cytoplasm"/>
    <property type="evidence" value="ECO:0007669"/>
    <property type="project" value="TreeGrafter"/>
</dbReference>
<name>A0A7G9WK97_9FIRM</name>
<organism evidence="2 3">
    <name type="scientific">Caproicibacterium amylolyticum</name>
    <dbReference type="NCBI Taxonomy" id="2766537"/>
    <lineage>
        <taxon>Bacteria</taxon>
        <taxon>Bacillati</taxon>
        <taxon>Bacillota</taxon>
        <taxon>Clostridia</taxon>
        <taxon>Eubacteriales</taxon>
        <taxon>Oscillospiraceae</taxon>
        <taxon>Caproicibacterium</taxon>
    </lineage>
</organism>
<reference evidence="2 3" key="1">
    <citation type="submission" date="2020-08" db="EMBL/GenBank/DDBJ databases">
        <authorList>
            <person name="Ren C."/>
            <person name="Gu Y."/>
            <person name="Xu Y."/>
        </authorList>
    </citation>
    <scope>NUCLEOTIDE SEQUENCE [LARGE SCALE GENOMIC DNA]</scope>
    <source>
        <strain evidence="2 3">LBM18003</strain>
    </source>
</reference>
<protein>
    <submittedName>
        <fullName evidence="2">DJ-1/PfpI family protein</fullName>
    </submittedName>
</protein>
<dbReference type="InterPro" id="IPR050325">
    <property type="entry name" value="Prot/Nucl_acid_deglycase"/>
</dbReference>
<evidence type="ECO:0000313" key="3">
    <source>
        <dbReference type="Proteomes" id="UP000516046"/>
    </source>
</evidence>
<dbReference type="PANTHER" id="PTHR48094">
    <property type="entry name" value="PROTEIN/NUCLEIC ACID DEGLYCASE DJ-1-RELATED"/>
    <property type="match status" value="1"/>
</dbReference>